<reference evidence="1" key="1">
    <citation type="submission" date="2022-08" db="EMBL/GenBank/DDBJ databases">
        <authorList>
            <consortium name="DOE Joint Genome Institute"/>
            <person name="Min B."/>
            <person name="Riley R."/>
            <person name="Sierra-Patev S."/>
            <person name="Naranjo-Ortiz M."/>
            <person name="Looney B."/>
            <person name="Konkel Z."/>
            <person name="Slot J.C."/>
            <person name="Sakamoto Y."/>
            <person name="Steenwyk J.L."/>
            <person name="Rokas A."/>
            <person name="Carro J."/>
            <person name="Camarero S."/>
            <person name="Ferreira P."/>
            <person name="Molpeceres G."/>
            <person name="Ruiz-Duenas F.J."/>
            <person name="Serrano A."/>
            <person name="Henrissat B."/>
            <person name="Drula E."/>
            <person name="Hughes K.W."/>
            <person name="Mata J.L."/>
            <person name="Ishikawa N.K."/>
            <person name="Vargas-Isla R."/>
            <person name="Ushijima S."/>
            <person name="Smith C.A."/>
            <person name="Ahrendt S."/>
            <person name="Andreopoulos W."/>
            <person name="He G."/>
            <person name="Labutti K."/>
            <person name="Lipzen A."/>
            <person name="Ng V."/>
            <person name="Sandor L."/>
            <person name="Barry K."/>
            <person name="Martinez A.T."/>
            <person name="Xiao Y."/>
            <person name="Gibbons J.G."/>
            <person name="Terashima K."/>
            <person name="Hibbett D.S."/>
            <person name="Grigoriev I.V."/>
        </authorList>
    </citation>
    <scope>NUCLEOTIDE SEQUENCE</scope>
    <source>
        <strain evidence="1">Sp2 HRB7682 ss15</strain>
    </source>
</reference>
<organism evidence="1 2">
    <name type="scientific">Lentinula lateritia</name>
    <dbReference type="NCBI Taxonomy" id="40482"/>
    <lineage>
        <taxon>Eukaryota</taxon>
        <taxon>Fungi</taxon>
        <taxon>Dikarya</taxon>
        <taxon>Basidiomycota</taxon>
        <taxon>Agaricomycotina</taxon>
        <taxon>Agaricomycetes</taxon>
        <taxon>Agaricomycetidae</taxon>
        <taxon>Agaricales</taxon>
        <taxon>Marasmiineae</taxon>
        <taxon>Omphalotaceae</taxon>
        <taxon>Lentinula</taxon>
    </lineage>
</organism>
<protein>
    <submittedName>
        <fullName evidence="1">Uncharacterized protein</fullName>
    </submittedName>
</protein>
<proteinExistence type="predicted"/>
<comment type="caution">
    <text evidence="1">The sequence shown here is derived from an EMBL/GenBank/DDBJ whole genome shotgun (WGS) entry which is preliminary data.</text>
</comment>
<dbReference type="AlphaFoldDB" id="A0A9W9DHY7"/>
<evidence type="ECO:0000313" key="2">
    <source>
        <dbReference type="Proteomes" id="UP001150238"/>
    </source>
</evidence>
<name>A0A9W9DHY7_9AGAR</name>
<evidence type="ECO:0000313" key="1">
    <source>
        <dbReference type="EMBL" id="KAJ4470320.1"/>
    </source>
</evidence>
<gene>
    <name evidence="1" type="ORF">C8J55DRAFT_564055</name>
</gene>
<dbReference type="EMBL" id="JANVFS010000032">
    <property type="protein sequence ID" value="KAJ4470320.1"/>
    <property type="molecule type" value="Genomic_DNA"/>
</dbReference>
<sequence length="189" mass="21654">MNVHPDIDWTPSRIMHQPRPHCIVDLDHISASAHLIPEIQSAPAIMSEFPCKHYHMLPNHSEVPHSPTQWVTVPPRAPDNHPYPMYYTPYPVYQAFPPPDQPRSTTPRFKIEYSSIHATFLATIEDIDSLKDRKSWVKWNEGVWQAVADSFVIGHICDEPLPGIPRTKWNTPSLLPTVSSNPMRKELKA</sequence>
<dbReference type="Proteomes" id="UP001150238">
    <property type="component" value="Unassembled WGS sequence"/>
</dbReference>
<reference evidence="1" key="2">
    <citation type="journal article" date="2023" name="Proc. Natl. Acad. Sci. U.S.A.">
        <title>A global phylogenomic analysis of the shiitake genus Lentinula.</title>
        <authorList>
            <person name="Sierra-Patev S."/>
            <person name="Min B."/>
            <person name="Naranjo-Ortiz M."/>
            <person name="Looney B."/>
            <person name="Konkel Z."/>
            <person name="Slot J.C."/>
            <person name="Sakamoto Y."/>
            <person name="Steenwyk J.L."/>
            <person name="Rokas A."/>
            <person name="Carro J."/>
            <person name="Camarero S."/>
            <person name="Ferreira P."/>
            <person name="Molpeceres G."/>
            <person name="Ruiz-Duenas F.J."/>
            <person name="Serrano A."/>
            <person name="Henrissat B."/>
            <person name="Drula E."/>
            <person name="Hughes K.W."/>
            <person name="Mata J.L."/>
            <person name="Ishikawa N.K."/>
            <person name="Vargas-Isla R."/>
            <person name="Ushijima S."/>
            <person name="Smith C.A."/>
            <person name="Donoghue J."/>
            <person name="Ahrendt S."/>
            <person name="Andreopoulos W."/>
            <person name="He G."/>
            <person name="LaButti K."/>
            <person name="Lipzen A."/>
            <person name="Ng V."/>
            <person name="Riley R."/>
            <person name="Sandor L."/>
            <person name="Barry K."/>
            <person name="Martinez A.T."/>
            <person name="Xiao Y."/>
            <person name="Gibbons J.G."/>
            <person name="Terashima K."/>
            <person name="Grigoriev I.V."/>
            <person name="Hibbett D."/>
        </authorList>
    </citation>
    <scope>NUCLEOTIDE SEQUENCE</scope>
    <source>
        <strain evidence="1">Sp2 HRB7682 ss15</strain>
    </source>
</reference>
<accession>A0A9W9DHY7</accession>